<dbReference type="AlphaFoldDB" id="A0A023FDJ7"/>
<feature type="chain" id="PRO_5001515306" evidence="1">
    <location>
        <begin position="27"/>
        <end position="87"/>
    </location>
</feature>
<dbReference type="EMBL" id="GBBK01005658">
    <property type="protein sequence ID" value="JAC18824.1"/>
    <property type="molecule type" value="mRNA"/>
</dbReference>
<sequence length="87" mass="9519">MGAGPRASGAWLLAGLGCPMLVFVSGKVNKAEIPVSDRRLLPVTASYCVVFVPSATARPWSQLVAAWKNAYLNSCKRRNDLRFQLLR</sequence>
<dbReference type="PROSITE" id="PS51257">
    <property type="entry name" value="PROKAR_LIPOPROTEIN"/>
    <property type="match status" value="1"/>
</dbReference>
<proteinExistence type="evidence at transcript level"/>
<name>A0A023FDJ7_AMBCJ</name>
<protein>
    <submittedName>
        <fullName evidence="2">Putative secreted protein</fullName>
    </submittedName>
</protein>
<organism evidence="2">
    <name type="scientific">Amblyomma cajennense</name>
    <name type="common">Cayenne tick</name>
    <name type="synonym">Acarus cajennensis</name>
    <dbReference type="NCBI Taxonomy" id="34607"/>
    <lineage>
        <taxon>Eukaryota</taxon>
        <taxon>Metazoa</taxon>
        <taxon>Ecdysozoa</taxon>
        <taxon>Arthropoda</taxon>
        <taxon>Chelicerata</taxon>
        <taxon>Arachnida</taxon>
        <taxon>Acari</taxon>
        <taxon>Parasitiformes</taxon>
        <taxon>Ixodida</taxon>
        <taxon>Ixodoidea</taxon>
        <taxon>Ixodidae</taxon>
        <taxon>Amblyomminae</taxon>
        <taxon>Amblyomma</taxon>
    </lineage>
</organism>
<feature type="signal peptide" evidence="1">
    <location>
        <begin position="1"/>
        <end position="26"/>
    </location>
</feature>
<keyword evidence="1" id="KW-0732">Signal</keyword>
<accession>A0A023FDJ7</accession>
<evidence type="ECO:0000313" key="2">
    <source>
        <dbReference type="EMBL" id="JAC18824.1"/>
    </source>
</evidence>
<evidence type="ECO:0000256" key="1">
    <source>
        <dbReference type="SAM" id="SignalP"/>
    </source>
</evidence>
<reference evidence="2" key="1">
    <citation type="submission" date="2014-03" db="EMBL/GenBank/DDBJ databases">
        <title>The sialotranscriptome of Amblyomma triste, Amblyomma parvum and Amblyomma cajennense ticks, uncovered by 454-based RNA-seq.</title>
        <authorList>
            <person name="Garcia G.R."/>
            <person name="Gardinassi L.G."/>
            <person name="Ribeiro J.M."/>
            <person name="Anatriello E."/>
            <person name="Ferreira B.R."/>
            <person name="Moreira H.N."/>
            <person name="Mafra C."/>
            <person name="Olegario M.M."/>
            <person name="Szabo P.J."/>
            <person name="Miranda-Santos I.K."/>
            <person name="Maruyama S.R."/>
        </authorList>
    </citation>
    <scope>NUCLEOTIDE SEQUENCE</scope>
    <source>
        <strain evidence="2">Uberlandia</strain>
        <tissue evidence="2">Salivary glands</tissue>
    </source>
</reference>